<protein>
    <submittedName>
        <fullName evidence="5">C2H2-type domain-containing protein</fullName>
    </submittedName>
</protein>
<keyword evidence="1" id="KW-0863">Zinc-finger</keyword>
<organism evidence="5">
    <name type="scientific">Schistocephalus solidus</name>
    <name type="common">Tapeworm</name>
    <dbReference type="NCBI Taxonomy" id="70667"/>
    <lineage>
        <taxon>Eukaryota</taxon>
        <taxon>Metazoa</taxon>
        <taxon>Spiralia</taxon>
        <taxon>Lophotrochozoa</taxon>
        <taxon>Platyhelminthes</taxon>
        <taxon>Cestoda</taxon>
        <taxon>Eucestoda</taxon>
        <taxon>Diphyllobothriidea</taxon>
        <taxon>Diphyllobothriidae</taxon>
        <taxon>Schistocephalus</taxon>
    </lineage>
</organism>
<gene>
    <name evidence="3" type="ORF">SSLN_LOCUS9811</name>
</gene>
<feature type="domain" description="C2H2-type" evidence="2">
    <location>
        <begin position="199"/>
        <end position="226"/>
    </location>
</feature>
<dbReference type="OrthoDB" id="7470431at2759"/>
<evidence type="ECO:0000313" key="4">
    <source>
        <dbReference type="Proteomes" id="UP000275846"/>
    </source>
</evidence>
<dbReference type="Proteomes" id="UP000275846">
    <property type="component" value="Unassembled WGS sequence"/>
</dbReference>
<name>A0A183T013_SCHSO</name>
<dbReference type="PROSITE" id="PS00028">
    <property type="entry name" value="ZINC_FINGER_C2H2_1"/>
    <property type="match status" value="1"/>
</dbReference>
<keyword evidence="4" id="KW-1185">Reference proteome</keyword>
<accession>A0A183T013</accession>
<dbReference type="AlphaFoldDB" id="A0A183T013"/>
<reference evidence="3 4" key="2">
    <citation type="submission" date="2018-11" db="EMBL/GenBank/DDBJ databases">
        <authorList>
            <consortium name="Pathogen Informatics"/>
        </authorList>
    </citation>
    <scope>NUCLEOTIDE SEQUENCE [LARGE SCALE GENOMIC DNA]</scope>
    <source>
        <strain evidence="3 4">NST_G2</strain>
    </source>
</reference>
<proteinExistence type="predicted"/>
<sequence>MKLHWSGHLMRMNDERLPKQLFYGDVATSSRRQGSQVRCYKDTLKTSLKQLQINPVTWEDITRNRPAWRKTVKTGAAIYEANQITAAKAKRAARQSLASQINNANVQALQTCAHSQRTFRARVGVVGYLRMQCTNNSTIPNSAPNSVNPPSDYPTLTPGIKPTTPTIIETTSQYSFPITFSTTTAATTTTAISDGDCLLNCPQCECTFTARIGLVGHLRIHCTETGEPGPGAQHTAENAASTALTVLTHSLIGWAYSVTCASPTAEFTTMPTRPIPHAHPQILPFLPPMPPPLP</sequence>
<keyword evidence="1" id="KW-0479">Metal-binding</keyword>
<evidence type="ECO:0000259" key="2">
    <source>
        <dbReference type="PROSITE" id="PS50157"/>
    </source>
</evidence>
<keyword evidence="1" id="KW-0862">Zinc</keyword>
<evidence type="ECO:0000256" key="1">
    <source>
        <dbReference type="PROSITE-ProRule" id="PRU00042"/>
    </source>
</evidence>
<dbReference type="GO" id="GO:0008270">
    <property type="term" value="F:zinc ion binding"/>
    <property type="evidence" value="ECO:0007669"/>
    <property type="project" value="UniProtKB-KW"/>
</dbReference>
<dbReference type="EMBL" id="UYSU01035466">
    <property type="protein sequence ID" value="VDL96196.1"/>
    <property type="molecule type" value="Genomic_DNA"/>
</dbReference>
<dbReference type="PROSITE" id="PS50157">
    <property type="entry name" value="ZINC_FINGER_C2H2_2"/>
    <property type="match status" value="1"/>
</dbReference>
<dbReference type="WBParaSite" id="SSLN_0001017501-mRNA-1">
    <property type="protein sequence ID" value="SSLN_0001017501-mRNA-1"/>
    <property type="gene ID" value="SSLN_0001017501"/>
</dbReference>
<dbReference type="InterPro" id="IPR013087">
    <property type="entry name" value="Znf_C2H2_type"/>
</dbReference>
<evidence type="ECO:0000313" key="3">
    <source>
        <dbReference type="EMBL" id="VDL96196.1"/>
    </source>
</evidence>
<evidence type="ECO:0000313" key="5">
    <source>
        <dbReference type="WBParaSite" id="SSLN_0001017501-mRNA-1"/>
    </source>
</evidence>
<reference evidence="5" key="1">
    <citation type="submission" date="2016-06" db="UniProtKB">
        <authorList>
            <consortium name="WormBaseParasite"/>
        </authorList>
    </citation>
    <scope>IDENTIFICATION</scope>
</reference>